<dbReference type="InterPro" id="IPR000700">
    <property type="entry name" value="PAS-assoc_C"/>
</dbReference>
<dbReference type="Pfam" id="PF13426">
    <property type="entry name" value="PAS_9"/>
    <property type="match status" value="1"/>
</dbReference>
<reference evidence="13" key="1">
    <citation type="submission" date="2019-02" db="EMBL/GenBank/DDBJ databases">
        <authorList>
            <consortium name="Genoscope - CEA"/>
            <person name="William W."/>
        </authorList>
    </citation>
    <scope>NUCLEOTIDE SEQUENCE [LARGE SCALE GENOMIC DNA]</scope>
    <source>
        <strain evidence="13">YSy11</strain>
    </source>
</reference>
<evidence type="ECO:0000256" key="6">
    <source>
        <dbReference type="ARBA" id="ARBA00023136"/>
    </source>
</evidence>
<sequence length="470" mass="52217">MSTPAKLHLSSATTSVLINRSAQHFCLATVIKMFNKHYKQQIEVLTEKLSSLEQVRESLDQEMLALTLDAQGRIVQINRNFQEEMAHHGDKLTGRLLTELVPTHAQSTEHFVRMKNAIREGAHWAGALQIVRGDGEEAWLRAIVQPVHDSQGNILHCSVYASDLTRTIETSREHENLIEALQRSTAVIEFNLNGEVLTANDRFLQSMGYTLEQIKGKHHRQFCEHEEHSSVEYQHFWDKLRRGEFIADRFKRVDSHGRVVWLEASYNPIYDAHDRLYKVVKFATVITDQVDRENAVAEAAEIAYSTSQQTDATAKRGSSVVQETVEVMRQLAVQMEAAVEGIAALDKQSQVIGTIIKSISSIADQTNLLALNAAIEAARAGEQGRGFAVVADEVRQLASRTSAATEEIVSVVLKNQKLAEEAVQVIEHGKRQTQQGLELSAQAGAVIVEIQDGAQKVVSAVGQFANQLAT</sequence>
<dbReference type="GO" id="GO:0006935">
    <property type="term" value="P:chemotaxis"/>
    <property type="evidence" value="ECO:0007669"/>
    <property type="project" value="UniProtKB-ARBA"/>
</dbReference>
<dbReference type="EMBL" id="LR215729">
    <property type="protein sequence ID" value="VEV95363.1"/>
    <property type="molecule type" value="Genomic_DNA"/>
</dbReference>
<dbReference type="SUPFAM" id="SSF58104">
    <property type="entry name" value="Methyl-accepting chemotaxis protein (MCP) signaling domain"/>
    <property type="match status" value="1"/>
</dbReference>
<evidence type="ECO:0000259" key="11">
    <source>
        <dbReference type="PROSITE" id="PS50112"/>
    </source>
</evidence>
<keyword evidence="2" id="KW-1003">Cell membrane</keyword>
<dbReference type="PROSITE" id="PS50112">
    <property type="entry name" value="PAS"/>
    <property type="match status" value="1"/>
</dbReference>
<dbReference type="AlphaFoldDB" id="A0A653DY52"/>
<evidence type="ECO:0000256" key="8">
    <source>
        <dbReference type="PROSITE-ProRule" id="PRU00284"/>
    </source>
</evidence>
<dbReference type="PANTHER" id="PTHR32089">
    <property type="entry name" value="METHYL-ACCEPTING CHEMOTAXIS PROTEIN MCPB"/>
    <property type="match status" value="1"/>
</dbReference>
<evidence type="ECO:0000256" key="5">
    <source>
        <dbReference type="ARBA" id="ARBA00022989"/>
    </source>
</evidence>
<dbReference type="NCBIfam" id="TIGR00229">
    <property type="entry name" value="sensory_box"/>
    <property type="match status" value="2"/>
</dbReference>
<feature type="domain" description="PAS" evidence="11">
    <location>
        <begin position="170"/>
        <end position="243"/>
    </location>
</feature>
<dbReference type="PROSITE" id="PS50111">
    <property type="entry name" value="CHEMOTAXIS_TRANSDUC_2"/>
    <property type="match status" value="1"/>
</dbReference>
<dbReference type="InterPro" id="IPR001610">
    <property type="entry name" value="PAC"/>
</dbReference>
<proteinExistence type="predicted"/>
<dbReference type="CDD" id="cd11386">
    <property type="entry name" value="MCP_signal"/>
    <property type="match status" value="1"/>
</dbReference>
<evidence type="ECO:0000256" key="9">
    <source>
        <dbReference type="SAM" id="Coils"/>
    </source>
</evidence>
<dbReference type="PROSITE" id="PS50113">
    <property type="entry name" value="PAC"/>
    <property type="match status" value="1"/>
</dbReference>
<keyword evidence="5" id="KW-1133">Transmembrane helix</keyword>
<evidence type="ECO:0000256" key="2">
    <source>
        <dbReference type="ARBA" id="ARBA00022475"/>
    </source>
</evidence>
<dbReference type="GO" id="GO:0007165">
    <property type="term" value="P:signal transduction"/>
    <property type="evidence" value="ECO:0007669"/>
    <property type="project" value="UniProtKB-KW"/>
</dbReference>
<dbReference type="SMART" id="SM00086">
    <property type="entry name" value="PAC"/>
    <property type="match status" value="2"/>
</dbReference>
<dbReference type="InterPro" id="IPR004089">
    <property type="entry name" value="MCPsignal_dom"/>
</dbReference>
<feature type="coiled-coil region" evidence="9">
    <location>
        <begin position="35"/>
        <end position="69"/>
    </location>
</feature>
<keyword evidence="4" id="KW-0812">Transmembrane</keyword>
<dbReference type="Gene3D" id="3.30.450.20">
    <property type="entry name" value="PAS domain"/>
    <property type="match status" value="2"/>
</dbReference>
<comment type="subcellular location">
    <subcellularLocation>
        <location evidence="1">Cell membrane</location>
    </subcellularLocation>
</comment>
<gene>
    <name evidence="13" type="primary">bdlA</name>
    <name evidence="13" type="ORF">PMYSY11_0316</name>
</gene>
<keyword evidence="6" id="KW-0472">Membrane</keyword>
<protein>
    <submittedName>
        <fullName evidence="13">Biofilm dispersion protein BdlA</fullName>
    </submittedName>
</protein>
<dbReference type="PANTHER" id="PTHR32089:SF112">
    <property type="entry name" value="LYSOZYME-LIKE PROTEIN-RELATED"/>
    <property type="match status" value="1"/>
</dbReference>
<evidence type="ECO:0000259" key="10">
    <source>
        <dbReference type="PROSITE" id="PS50111"/>
    </source>
</evidence>
<name>A0A653DY52_9PSED</name>
<evidence type="ECO:0000259" key="12">
    <source>
        <dbReference type="PROSITE" id="PS50113"/>
    </source>
</evidence>
<dbReference type="InterPro" id="IPR035965">
    <property type="entry name" value="PAS-like_dom_sf"/>
</dbReference>
<accession>A0A653DY52</accession>
<dbReference type="SUPFAM" id="SSF55785">
    <property type="entry name" value="PYP-like sensor domain (PAS domain)"/>
    <property type="match status" value="2"/>
</dbReference>
<feature type="domain" description="PAC" evidence="12">
    <location>
        <begin position="124"/>
        <end position="176"/>
    </location>
</feature>
<evidence type="ECO:0000256" key="4">
    <source>
        <dbReference type="ARBA" id="ARBA00022692"/>
    </source>
</evidence>
<keyword evidence="3" id="KW-0488">Methylation</keyword>
<dbReference type="CDD" id="cd00130">
    <property type="entry name" value="PAS"/>
    <property type="match status" value="2"/>
</dbReference>
<dbReference type="GO" id="GO:0005886">
    <property type="term" value="C:plasma membrane"/>
    <property type="evidence" value="ECO:0007669"/>
    <property type="project" value="UniProtKB-SubCell"/>
</dbReference>
<evidence type="ECO:0000256" key="3">
    <source>
        <dbReference type="ARBA" id="ARBA00022481"/>
    </source>
</evidence>
<evidence type="ECO:0000256" key="7">
    <source>
        <dbReference type="ARBA" id="ARBA00023224"/>
    </source>
</evidence>
<dbReference type="Pfam" id="PF08447">
    <property type="entry name" value="PAS_3"/>
    <property type="match status" value="1"/>
</dbReference>
<dbReference type="Gene3D" id="1.10.287.950">
    <property type="entry name" value="Methyl-accepting chemotaxis protein"/>
    <property type="match status" value="1"/>
</dbReference>
<dbReference type="InterPro" id="IPR013655">
    <property type="entry name" value="PAS_fold_3"/>
</dbReference>
<evidence type="ECO:0000256" key="1">
    <source>
        <dbReference type="ARBA" id="ARBA00004236"/>
    </source>
</evidence>
<dbReference type="SMART" id="SM00091">
    <property type="entry name" value="PAS"/>
    <property type="match status" value="2"/>
</dbReference>
<feature type="domain" description="Methyl-accepting transducer" evidence="10">
    <location>
        <begin position="296"/>
        <end position="470"/>
    </location>
</feature>
<keyword evidence="9" id="KW-0175">Coiled coil</keyword>
<organism evidence="13">
    <name type="scientific">Pseudomonas marincola</name>
    <dbReference type="NCBI Taxonomy" id="437900"/>
    <lineage>
        <taxon>Bacteria</taxon>
        <taxon>Pseudomonadati</taxon>
        <taxon>Pseudomonadota</taxon>
        <taxon>Gammaproteobacteria</taxon>
        <taxon>Pseudomonadales</taxon>
        <taxon>Pseudomonadaceae</taxon>
        <taxon>Pseudomonas</taxon>
    </lineage>
</organism>
<dbReference type="SMART" id="SM00283">
    <property type="entry name" value="MA"/>
    <property type="match status" value="1"/>
</dbReference>
<evidence type="ECO:0000313" key="13">
    <source>
        <dbReference type="EMBL" id="VEV95363.1"/>
    </source>
</evidence>
<keyword evidence="7 8" id="KW-0807">Transducer</keyword>
<dbReference type="InterPro" id="IPR000014">
    <property type="entry name" value="PAS"/>
</dbReference>
<dbReference type="Pfam" id="PF00015">
    <property type="entry name" value="MCPsignal"/>
    <property type="match status" value="1"/>
</dbReference>